<dbReference type="Pfam" id="PF00723">
    <property type="entry name" value="Glyco_hydro_15"/>
    <property type="match status" value="2"/>
</dbReference>
<evidence type="ECO:0000313" key="2">
    <source>
        <dbReference type="EMBL" id="MCA9385290.1"/>
    </source>
</evidence>
<dbReference type="Proteomes" id="UP000754563">
    <property type="component" value="Unassembled WGS sequence"/>
</dbReference>
<reference evidence="2" key="1">
    <citation type="submission" date="2020-04" db="EMBL/GenBank/DDBJ databases">
        <authorList>
            <person name="Zhang T."/>
        </authorList>
    </citation>
    <scope>NUCLEOTIDE SEQUENCE</scope>
    <source>
        <strain evidence="2">HKST-UBA11</strain>
    </source>
</reference>
<sequence>MSTALVLGNGNLLVNVDDRLQVTDFYFPHIGQENHLGTFQNKLFFRINGEFAMVNHHDFEVDINYEQNSLVGKSILKHKNSQLEIRFMDFVVPNEPIFIRNFEIENKNSHDIEVYVYFQNNFAMYEYDIGDTTVWYQPGKSIVHYKKDRYIGIGSTDKLYQFTCAARTDNHNRGAYPSLESGELYFNPISNGSVNSCVSYKFNVKPGETVKSNYYNICGRNLEDVTSAVKVLRSPSTESLYGTTKNYWEHWVESKIDNIFDTKKQYPSLFGESSLDKKIFNLYKRSLLTIRTQIDNGGAIIAANDGRYLKEGGKDTYSYYWPRDGASIIMTLIDAGFQELSDTYFEYAHKLLTPEGYFFHKYYPDPTSDSYMVGSSWHPWVDKCGYAQLPIQEDETALNLLAVWNHYEKFGDLEFVNHYWDSFIFPMMNFLGNYRYTMDYPADSMEDHISGFNCNLEKHEFNAHFAGSKLPRPSYDLWEERRGISSYTCATVYAALKAASRLSEAFGREDFVPVFAKFAEEIKSGVEKHLFDKDTGIFLSRINCNPSTNQCEFDAQMDASLYGLWYYGMFDINDPRIKATMKAVEDRLVVKSPIGGVARRENDFYHKIDPELTGNPWFICTLWLAQYWIEAGKPEKAKEYIAWAVDHADSTGMMAEQAHPHTGHGISVKPLTWSHAEFVNTINRLKKKLS</sequence>
<evidence type="ECO:0000259" key="1">
    <source>
        <dbReference type="Pfam" id="PF00723"/>
    </source>
</evidence>
<dbReference type="GO" id="GO:0005975">
    <property type="term" value="P:carbohydrate metabolic process"/>
    <property type="evidence" value="ECO:0007669"/>
    <property type="project" value="InterPro"/>
</dbReference>
<proteinExistence type="predicted"/>
<dbReference type="AlphaFoldDB" id="A0A955L7V6"/>
<gene>
    <name evidence="2" type="ORF">KC717_01440</name>
</gene>
<dbReference type="PANTHER" id="PTHR31616:SF13">
    <property type="entry name" value="GLUCAN 1,4-ALPHA-GLUCOSIDASE"/>
    <property type="match status" value="1"/>
</dbReference>
<protein>
    <submittedName>
        <fullName evidence="2">Glycoside hydrolase family 15 protein</fullName>
    </submittedName>
</protein>
<dbReference type="Gene3D" id="1.50.10.10">
    <property type="match status" value="1"/>
</dbReference>
<reference evidence="2" key="2">
    <citation type="journal article" date="2021" name="Microbiome">
        <title>Successional dynamics and alternative stable states in a saline activated sludge microbial community over 9 years.</title>
        <authorList>
            <person name="Wang Y."/>
            <person name="Ye J."/>
            <person name="Ju F."/>
            <person name="Liu L."/>
            <person name="Boyd J.A."/>
            <person name="Deng Y."/>
            <person name="Parks D.H."/>
            <person name="Jiang X."/>
            <person name="Yin X."/>
            <person name="Woodcroft B.J."/>
            <person name="Tyson G.W."/>
            <person name="Hugenholtz P."/>
            <person name="Polz M.F."/>
            <person name="Zhang T."/>
        </authorList>
    </citation>
    <scope>NUCLEOTIDE SEQUENCE</scope>
    <source>
        <strain evidence="2">HKST-UBA11</strain>
    </source>
</reference>
<dbReference type="SUPFAM" id="SSF48208">
    <property type="entry name" value="Six-hairpin glycosidases"/>
    <property type="match status" value="1"/>
</dbReference>
<dbReference type="InterPro" id="IPR011613">
    <property type="entry name" value="GH15-like"/>
</dbReference>
<keyword evidence="2" id="KW-0378">Hydrolase</keyword>
<organism evidence="2 3">
    <name type="scientific">Candidatus Dojkabacteria bacterium</name>
    <dbReference type="NCBI Taxonomy" id="2099670"/>
    <lineage>
        <taxon>Bacteria</taxon>
        <taxon>Candidatus Dojkabacteria</taxon>
    </lineage>
</organism>
<feature type="domain" description="GH15-like" evidence="1">
    <location>
        <begin position="469"/>
        <end position="627"/>
    </location>
</feature>
<dbReference type="InterPro" id="IPR012341">
    <property type="entry name" value="6hp_glycosidase-like_sf"/>
</dbReference>
<evidence type="ECO:0000313" key="3">
    <source>
        <dbReference type="Proteomes" id="UP000754563"/>
    </source>
</evidence>
<dbReference type="EMBL" id="JAGQLH010000011">
    <property type="protein sequence ID" value="MCA9385290.1"/>
    <property type="molecule type" value="Genomic_DNA"/>
</dbReference>
<feature type="domain" description="GH15-like" evidence="1">
    <location>
        <begin position="637"/>
        <end position="682"/>
    </location>
</feature>
<name>A0A955L7V6_9BACT</name>
<dbReference type="GO" id="GO:0004553">
    <property type="term" value="F:hydrolase activity, hydrolyzing O-glycosyl compounds"/>
    <property type="evidence" value="ECO:0007669"/>
    <property type="project" value="TreeGrafter"/>
</dbReference>
<dbReference type="InterPro" id="IPR008928">
    <property type="entry name" value="6-hairpin_glycosidase_sf"/>
</dbReference>
<comment type="caution">
    <text evidence="2">The sequence shown here is derived from an EMBL/GenBank/DDBJ whole genome shotgun (WGS) entry which is preliminary data.</text>
</comment>
<dbReference type="PANTHER" id="PTHR31616">
    <property type="entry name" value="TREHALASE"/>
    <property type="match status" value="1"/>
</dbReference>
<accession>A0A955L7V6</accession>